<evidence type="ECO:0000313" key="3">
    <source>
        <dbReference type="Proteomes" id="UP000005710"/>
    </source>
</evidence>
<keyword evidence="3" id="KW-1185">Reference proteome</keyword>
<keyword evidence="1" id="KW-1133">Transmembrane helix</keyword>
<proteinExistence type="predicted"/>
<feature type="transmembrane region" description="Helical" evidence="1">
    <location>
        <begin position="318"/>
        <end position="337"/>
    </location>
</feature>
<sequence length="357" mass="37853">MTGAGAPGSRGGPLGRMFWAALSDYIGRRTVFLTMFGLQAVLFALLPSLRTRYLKHRHLFQAADPCGSAVPVLPGRAPVPASRFLRDRLPCGRSSIPSTGAFRLRATPGDGGRQGREIAGCVFVPVEHEPAFLTAENALRKRQRRLDRTAPRATLAAGIEGRRFDQDRPVPGTLVAELAADLRQGRIGQRPRQPAVLPHARHVQLFNHHHAVGAREVVCQLVKGILAEVPGSRMDLGQPAAGLLPPPAALLAPGQGAALIALCYGGGFGTMPSWSADYFGPRYAGSIYGIMLLAWGLRAIPSPLMIARVRELTGTYTTALYVIAVAMLVALVLPLVARPPVAGARRAATGTAQAAGS</sequence>
<protein>
    <recommendedName>
        <fullName evidence="4">Major Facilitator Superfamily transporter</fullName>
    </recommendedName>
</protein>
<dbReference type="STRING" id="867903.ThesuDRAFT_01395"/>
<name>K6Q315_9FIRM</name>
<evidence type="ECO:0000313" key="2">
    <source>
        <dbReference type="EMBL" id="EKP95638.1"/>
    </source>
</evidence>
<organism evidence="2 3">
    <name type="scientific">Thermaerobacter subterraneus DSM 13965</name>
    <dbReference type="NCBI Taxonomy" id="867903"/>
    <lineage>
        <taxon>Bacteria</taxon>
        <taxon>Bacillati</taxon>
        <taxon>Bacillota</taxon>
        <taxon>Clostridia</taxon>
        <taxon>Eubacteriales</taxon>
        <taxon>Clostridiales Family XVII. Incertae Sedis</taxon>
        <taxon>Thermaerobacter</taxon>
    </lineage>
</organism>
<dbReference type="HOGENOM" id="CLU_775992_0_0_9"/>
<reference evidence="2" key="1">
    <citation type="submission" date="2010-10" db="EMBL/GenBank/DDBJ databases">
        <authorList>
            <consortium name="US DOE Joint Genome Institute (JGI-PGF)"/>
            <person name="Lucas S."/>
            <person name="Copeland A."/>
            <person name="Lapidus A."/>
            <person name="Bruce D."/>
            <person name="Goodwin L."/>
            <person name="Pitluck S."/>
            <person name="Kyrpides N."/>
            <person name="Mavromatis K."/>
            <person name="Detter J.C."/>
            <person name="Han C."/>
            <person name="Land M."/>
            <person name="Hauser L."/>
            <person name="Markowitz V."/>
            <person name="Cheng J.-F."/>
            <person name="Hugenholtz P."/>
            <person name="Woyke T."/>
            <person name="Wu D."/>
            <person name="Pukall R."/>
            <person name="Wahrenburg C."/>
            <person name="Brambilla E."/>
            <person name="Klenk H.-P."/>
            <person name="Eisen J.A."/>
        </authorList>
    </citation>
    <scope>NUCLEOTIDE SEQUENCE [LARGE SCALE GENOMIC DNA]</scope>
    <source>
        <strain evidence="2">DSM 13965</strain>
    </source>
</reference>
<dbReference type="InterPro" id="IPR036259">
    <property type="entry name" value="MFS_trans_sf"/>
</dbReference>
<evidence type="ECO:0008006" key="4">
    <source>
        <dbReference type="Google" id="ProtNLM"/>
    </source>
</evidence>
<comment type="caution">
    <text evidence="2">The sequence shown here is derived from an EMBL/GenBank/DDBJ whole genome shotgun (WGS) entry which is preliminary data.</text>
</comment>
<feature type="transmembrane region" description="Helical" evidence="1">
    <location>
        <begin position="31"/>
        <end position="49"/>
    </location>
</feature>
<dbReference type="SUPFAM" id="SSF103473">
    <property type="entry name" value="MFS general substrate transporter"/>
    <property type="match status" value="1"/>
</dbReference>
<feature type="transmembrane region" description="Helical" evidence="1">
    <location>
        <begin position="287"/>
        <end position="306"/>
    </location>
</feature>
<gene>
    <name evidence="2" type="ORF">ThesuDRAFT_01395</name>
</gene>
<evidence type="ECO:0000256" key="1">
    <source>
        <dbReference type="SAM" id="Phobius"/>
    </source>
</evidence>
<accession>K6Q315</accession>
<keyword evidence="1" id="KW-0472">Membrane</keyword>
<dbReference type="EMBL" id="AENY02000002">
    <property type="protein sequence ID" value="EKP95638.1"/>
    <property type="molecule type" value="Genomic_DNA"/>
</dbReference>
<dbReference type="AlphaFoldDB" id="K6Q315"/>
<dbReference type="eggNOG" id="COG2223">
    <property type="taxonomic scope" value="Bacteria"/>
</dbReference>
<dbReference type="Proteomes" id="UP000005710">
    <property type="component" value="Unassembled WGS sequence"/>
</dbReference>
<reference evidence="2" key="2">
    <citation type="submission" date="2012-10" db="EMBL/GenBank/DDBJ databases">
        <title>Improved high-quality draft of Thermaerobacter subterraneus C21, DSM 13965.</title>
        <authorList>
            <consortium name="DOE Joint Genome Institute"/>
            <person name="Eisen J."/>
            <person name="Huntemann M."/>
            <person name="Wei C.-L."/>
            <person name="Han J."/>
            <person name="Detter J.C."/>
            <person name="Han C."/>
            <person name="Tapia R."/>
            <person name="Chen A."/>
            <person name="Kyrpides N."/>
            <person name="Mavromatis K."/>
            <person name="Markowitz V."/>
            <person name="Szeto E."/>
            <person name="Ivanova N."/>
            <person name="Mikhailova N."/>
            <person name="Ovchinnikova G."/>
            <person name="Pagani I."/>
            <person name="Pati A."/>
            <person name="Goodwin L."/>
            <person name="Nordberg H.P."/>
            <person name="Cantor M.N."/>
            <person name="Hua S.X."/>
            <person name="Woyke T."/>
            <person name="Eisen J."/>
            <person name="Klenk H.-P."/>
        </authorList>
    </citation>
    <scope>NUCLEOTIDE SEQUENCE [LARGE SCALE GENOMIC DNA]</scope>
    <source>
        <strain evidence="2">DSM 13965</strain>
    </source>
</reference>
<keyword evidence="1" id="KW-0812">Transmembrane</keyword>